<dbReference type="PANTHER" id="PTHR38736:SF3">
    <property type="entry name" value="TRANSMEMBRANE PROTEIN"/>
    <property type="match status" value="1"/>
</dbReference>
<gene>
    <name evidence="2" type="ORF">CYY_000830</name>
</gene>
<comment type="caution">
    <text evidence="2">The sequence shown here is derived from an EMBL/GenBank/DDBJ whole genome shotgun (WGS) entry which is preliminary data.</text>
</comment>
<evidence type="ECO:0008006" key="4">
    <source>
        <dbReference type="Google" id="ProtNLM"/>
    </source>
</evidence>
<dbReference type="PANTHER" id="PTHR38736">
    <property type="entry name" value="TRANSMEMBRANE PROTEIN-RELATED"/>
    <property type="match status" value="1"/>
</dbReference>
<evidence type="ECO:0000313" key="2">
    <source>
        <dbReference type="EMBL" id="KAF2077868.1"/>
    </source>
</evidence>
<evidence type="ECO:0000256" key="1">
    <source>
        <dbReference type="SAM" id="Phobius"/>
    </source>
</evidence>
<accession>A0A8J4PZ43</accession>
<sequence length="242" mass="28066">MVSLIWKFNLLITIIIISLSITSFFLPWYHINTHSSKGPNTKHPVHREYKFYFDKWEFYSNLTNDGNLIVENYHSMQEVQTTMFICFFFLLIGTLFTFTNAIFIIFGVNEKSKTNFFVNVTMIVLSVSASVFYLISLCVNTRLIKDFRSSAHLENVCINKGDYIYQCKSFIGKISSHNYSHYSWSPDSGFGNIVVCLILGIVSFGLLILVTKRNSKKDWEEIKEDLRAQNNNNIQQIAEILN</sequence>
<keyword evidence="1" id="KW-0812">Transmembrane</keyword>
<organism evidence="2 3">
    <name type="scientific">Polysphondylium violaceum</name>
    <dbReference type="NCBI Taxonomy" id="133409"/>
    <lineage>
        <taxon>Eukaryota</taxon>
        <taxon>Amoebozoa</taxon>
        <taxon>Evosea</taxon>
        <taxon>Eumycetozoa</taxon>
        <taxon>Dictyostelia</taxon>
        <taxon>Dictyosteliales</taxon>
        <taxon>Dictyosteliaceae</taxon>
        <taxon>Polysphondylium</taxon>
    </lineage>
</organism>
<dbReference type="EMBL" id="AJWJ01000017">
    <property type="protein sequence ID" value="KAF2077868.1"/>
    <property type="molecule type" value="Genomic_DNA"/>
</dbReference>
<reference evidence="2" key="1">
    <citation type="submission" date="2020-01" db="EMBL/GenBank/DDBJ databases">
        <title>Development of genomics and gene disruption for Polysphondylium violaceum indicates a role for the polyketide synthase stlB in stalk morphogenesis.</title>
        <authorList>
            <person name="Narita B."/>
            <person name="Kawabe Y."/>
            <person name="Kin K."/>
            <person name="Saito T."/>
            <person name="Gibbs R."/>
            <person name="Kuspa A."/>
            <person name="Muzny D."/>
            <person name="Queller D."/>
            <person name="Richards S."/>
            <person name="Strassman J."/>
            <person name="Sucgang R."/>
            <person name="Worley K."/>
            <person name="Schaap P."/>
        </authorList>
    </citation>
    <scope>NUCLEOTIDE SEQUENCE</scope>
    <source>
        <strain evidence="2">QSvi11</strain>
    </source>
</reference>
<keyword evidence="3" id="KW-1185">Reference proteome</keyword>
<dbReference type="Proteomes" id="UP000695562">
    <property type="component" value="Unassembled WGS sequence"/>
</dbReference>
<keyword evidence="1" id="KW-0472">Membrane</keyword>
<feature type="transmembrane region" description="Helical" evidence="1">
    <location>
        <begin position="12"/>
        <end position="31"/>
    </location>
</feature>
<name>A0A8J4PZ43_9MYCE</name>
<feature type="transmembrane region" description="Helical" evidence="1">
    <location>
        <begin position="116"/>
        <end position="135"/>
    </location>
</feature>
<keyword evidence="1" id="KW-1133">Transmembrane helix</keyword>
<evidence type="ECO:0000313" key="3">
    <source>
        <dbReference type="Proteomes" id="UP000695562"/>
    </source>
</evidence>
<feature type="transmembrane region" description="Helical" evidence="1">
    <location>
        <begin position="82"/>
        <end position="109"/>
    </location>
</feature>
<proteinExistence type="predicted"/>
<dbReference type="AlphaFoldDB" id="A0A8J4PZ43"/>
<feature type="transmembrane region" description="Helical" evidence="1">
    <location>
        <begin position="189"/>
        <end position="210"/>
    </location>
</feature>
<protein>
    <recommendedName>
        <fullName evidence="4">Transmembrane protein</fullName>
    </recommendedName>
</protein>